<dbReference type="KEGG" id="trc:DYE49_10195"/>
<dbReference type="InterPro" id="IPR021215">
    <property type="entry name" value="DUF2752"/>
</dbReference>
<sequence length="88" mass="10123">MTCLNRFILNFPCPTCGVTHAMLSLLQGNLKQYFYFNAMALPMCIATVSFFLGIILKKRILKTASLSIFIINIPYYVFRLYNGLIPEY</sequence>
<keyword evidence="1" id="KW-1133">Transmembrane helix</keyword>
<dbReference type="Proteomes" id="UP000593591">
    <property type="component" value="Chromosome"/>
</dbReference>
<evidence type="ECO:0000313" key="3">
    <source>
        <dbReference type="Proteomes" id="UP000593591"/>
    </source>
</evidence>
<feature type="transmembrane region" description="Helical" evidence="1">
    <location>
        <begin position="63"/>
        <end position="81"/>
    </location>
</feature>
<proteinExistence type="predicted"/>
<evidence type="ECO:0000256" key="1">
    <source>
        <dbReference type="SAM" id="Phobius"/>
    </source>
</evidence>
<feature type="transmembrane region" description="Helical" evidence="1">
    <location>
        <begin position="33"/>
        <end position="56"/>
    </location>
</feature>
<organism evidence="2 3">
    <name type="scientific">Treponema rectale</name>
    <dbReference type="NCBI Taxonomy" id="744512"/>
    <lineage>
        <taxon>Bacteria</taxon>
        <taxon>Pseudomonadati</taxon>
        <taxon>Spirochaetota</taxon>
        <taxon>Spirochaetia</taxon>
        <taxon>Spirochaetales</taxon>
        <taxon>Treponemataceae</taxon>
        <taxon>Treponema</taxon>
    </lineage>
</organism>
<dbReference type="AlphaFoldDB" id="A0A7M1XM26"/>
<dbReference type="EMBL" id="CP031517">
    <property type="protein sequence ID" value="QOS40799.1"/>
    <property type="molecule type" value="Genomic_DNA"/>
</dbReference>
<keyword evidence="1" id="KW-0472">Membrane</keyword>
<gene>
    <name evidence="2" type="ORF">DYE49_10195</name>
</gene>
<accession>A0A7M1XM26</accession>
<protein>
    <submittedName>
        <fullName evidence="2">DUF2752 domain-containing protein</fullName>
    </submittedName>
</protein>
<dbReference type="Pfam" id="PF10825">
    <property type="entry name" value="DUF2752"/>
    <property type="match status" value="1"/>
</dbReference>
<keyword evidence="1" id="KW-0812">Transmembrane</keyword>
<reference evidence="2 3" key="1">
    <citation type="submission" date="2018-08" db="EMBL/GenBank/DDBJ databases">
        <title>The first complete genome of Treponema rectale (CHPAT), a commensal spirochete of the bovine rectum.</title>
        <authorList>
            <person name="Staton G.J."/>
            <person name="Clegg S.R."/>
            <person name="Carter S.D."/>
            <person name="Radford A.D."/>
            <person name="Darby A."/>
            <person name="Hall N."/>
            <person name="Birtles R.J."/>
            <person name="Evans N.J."/>
        </authorList>
    </citation>
    <scope>NUCLEOTIDE SEQUENCE [LARGE SCALE GENOMIC DNA]</scope>
    <source>
        <strain evidence="2 3">CHPA</strain>
    </source>
</reference>
<name>A0A7M1XM26_9SPIR</name>
<evidence type="ECO:0000313" key="2">
    <source>
        <dbReference type="EMBL" id="QOS40799.1"/>
    </source>
</evidence>